<dbReference type="CDD" id="cd05344">
    <property type="entry name" value="BKR_like_SDR_like"/>
    <property type="match status" value="1"/>
</dbReference>
<dbReference type="PRINTS" id="PR00081">
    <property type="entry name" value="GDHRDH"/>
</dbReference>
<dbReference type="RefSeq" id="WP_125750843.1">
    <property type="nucleotide sequence ID" value="NZ_JBHTON010000014.1"/>
</dbReference>
<reference evidence="3" key="1">
    <citation type="journal article" date="2019" name="Int. J. Syst. Evol. Microbiol.">
        <title>The Global Catalogue of Microorganisms (GCM) 10K type strain sequencing project: providing services to taxonomists for standard genome sequencing and annotation.</title>
        <authorList>
            <consortium name="The Broad Institute Genomics Platform"/>
            <consortium name="The Broad Institute Genome Sequencing Center for Infectious Disease"/>
            <person name="Wu L."/>
            <person name="Ma J."/>
        </authorList>
    </citation>
    <scope>NUCLEOTIDE SEQUENCE [LARGE SCALE GENOMIC DNA]</scope>
    <source>
        <strain evidence="3">CCM 8903</strain>
    </source>
</reference>
<dbReference type="PRINTS" id="PR00080">
    <property type="entry name" value="SDRFAMILY"/>
</dbReference>
<evidence type="ECO:0000313" key="2">
    <source>
        <dbReference type="EMBL" id="MFD1484704.1"/>
    </source>
</evidence>
<dbReference type="Gene3D" id="3.40.50.720">
    <property type="entry name" value="NAD(P)-binding Rossmann-like Domain"/>
    <property type="match status" value="1"/>
</dbReference>
<protein>
    <submittedName>
        <fullName evidence="2">SDR family oxidoreductase</fullName>
    </submittedName>
</protein>
<dbReference type="InterPro" id="IPR050259">
    <property type="entry name" value="SDR"/>
</dbReference>
<accession>A0ABW4E487</accession>
<dbReference type="Proteomes" id="UP001597252">
    <property type="component" value="Unassembled WGS sequence"/>
</dbReference>
<sequence length="258" mass="26773">MELQLTDQVALVLAGSKGLGFATAKTLLHEGAKVVICSHDQTNLNAAIAQLDSPNVHAVLCDVNDPAAIKALVAETIAYFGPINILVNNAGGPRAAVFEELDDEAWLHAFNQNLLSNIRTIRAALPSLKQTHGAIINIASSSVKEPIPGLILSNVMRAGVANLAKTLSKEFGQYGITVNTVAPGRIATARIEALDAARAAATGVAVADLQAASKQTIPLGRFGTPQEFANAVVFLASPAGRYINGQTLIVDGGSSHAL</sequence>
<dbReference type="PANTHER" id="PTHR42879">
    <property type="entry name" value="3-OXOACYL-(ACYL-CARRIER-PROTEIN) REDUCTASE"/>
    <property type="match status" value="1"/>
</dbReference>
<comment type="caution">
    <text evidence="2">The sequence shown here is derived from an EMBL/GenBank/DDBJ whole genome shotgun (WGS) entry which is preliminary data.</text>
</comment>
<proteinExistence type="inferred from homology"/>
<name>A0ABW4E487_9LACO</name>
<dbReference type="PANTHER" id="PTHR42879:SF6">
    <property type="entry name" value="NADPH-DEPENDENT REDUCTASE BACG"/>
    <property type="match status" value="1"/>
</dbReference>
<dbReference type="Pfam" id="PF13561">
    <property type="entry name" value="adh_short_C2"/>
    <property type="match status" value="1"/>
</dbReference>
<comment type="similarity">
    <text evidence="1">Belongs to the short-chain dehydrogenases/reductases (SDR) family.</text>
</comment>
<evidence type="ECO:0000256" key="1">
    <source>
        <dbReference type="ARBA" id="ARBA00006484"/>
    </source>
</evidence>
<gene>
    <name evidence="2" type="ORF">ACFQ5J_05625</name>
</gene>
<dbReference type="InterPro" id="IPR002347">
    <property type="entry name" value="SDR_fam"/>
</dbReference>
<dbReference type="InterPro" id="IPR036291">
    <property type="entry name" value="NAD(P)-bd_dom_sf"/>
</dbReference>
<dbReference type="SUPFAM" id="SSF51735">
    <property type="entry name" value="NAD(P)-binding Rossmann-fold domains"/>
    <property type="match status" value="1"/>
</dbReference>
<dbReference type="EMBL" id="JBHTON010000014">
    <property type="protein sequence ID" value="MFD1484704.1"/>
    <property type="molecule type" value="Genomic_DNA"/>
</dbReference>
<organism evidence="2 3">
    <name type="scientific">Lacticaseibacillus baoqingensis</name>
    <dbReference type="NCBI Taxonomy" id="2486013"/>
    <lineage>
        <taxon>Bacteria</taxon>
        <taxon>Bacillati</taxon>
        <taxon>Bacillota</taxon>
        <taxon>Bacilli</taxon>
        <taxon>Lactobacillales</taxon>
        <taxon>Lactobacillaceae</taxon>
        <taxon>Lacticaseibacillus</taxon>
    </lineage>
</organism>
<keyword evidence="3" id="KW-1185">Reference proteome</keyword>
<evidence type="ECO:0000313" key="3">
    <source>
        <dbReference type="Proteomes" id="UP001597252"/>
    </source>
</evidence>